<dbReference type="EMBL" id="VTRV01000194">
    <property type="protein sequence ID" value="TZF84159.1"/>
    <property type="molecule type" value="Genomic_DNA"/>
</dbReference>
<evidence type="ECO:0000313" key="1">
    <source>
        <dbReference type="EMBL" id="TZF84159.1"/>
    </source>
</evidence>
<dbReference type="AlphaFoldDB" id="A0A5D8YNY4"/>
<keyword evidence="2" id="KW-1185">Reference proteome</keyword>
<reference evidence="1 2" key="1">
    <citation type="submission" date="2019-08" db="EMBL/GenBank/DDBJ databases">
        <title>Draft genome sequence of Lysobacter sp. UKS-15.</title>
        <authorList>
            <person name="Im W.-T."/>
        </authorList>
    </citation>
    <scope>NUCLEOTIDE SEQUENCE [LARGE SCALE GENOMIC DNA]</scope>
    <source>
        <strain evidence="1 2">UKS-15</strain>
    </source>
</reference>
<organism evidence="1 2">
    <name type="scientific">Cognatilysobacter lacus</name>
    <dbReference type="NCBI Taxonomy" id="1643323"/>
    <lineage>
        <taxon>Bacteria</taxon>
        <taxon>Pseudomonadati</taxon>
        <taxon>Pseudomonadota</taxon>
        <taxon>Gammaproteobacteria</taxon>
        <taxon>Lysobacterales</taxon>
        <taxon>Lysobacteraceae</taxon>
        <taxon>Cognatilysobacter</taxon>
    </lineage>
</organism>
<feature type="non-terminal residue" evidence="1">
    <location>
        <position position="61"/>
    </location>
</feature>
<gene>
    <name evidence="1" type="ORF">FW784_12850</name>
</gene>
<evidence type="ECO:0000313" key="2">
    <source>
        <dbReference type="Proteomes" id="UP000323164"/>
    </source>
</evidence>
<proteinExistence type="predicted"/>
<comment type="caution">
    <text evidence="1">The sequence shown here is derived from an EMBL/GenBank/DDBJ whole genome shotgun (WGS) entry which is preliminary data.</text>
</comment>
<dbReference type="Proteomes" id="UP000323164">
    <property type="component" value="Unassembled WGS sequence"/>
</dbReference>
<accession>A0A5D8YNY4</accession>
<name>A0A5D8YNY4_9GAMM</name>
<sequence length="61" mass="6509">MSRSFSPISRRLPMLSFLRRTKPNEPERRMSADEIAAAFAGVEMPSPAADVGADTGATAAD</sequence>
<protein>
    <submittedName>
        <fullName evidence="1">Uncharacterized protein</fullName>
    </submittedName>
</protein>